<dbReference type="OrthoDB" id="3636702at2"/>
<dbReference type="Gene3D" id="3.40.50.150">
    <property type="entry name" value="Vaccinia Virus protein VP39"/>
    <property type="match status" value="1"/>
</dbReference>
<comment type="caution">
    <text evidence="2">The sequence shown here is derived from an EMBL/GenBank/DDBJ whole genome shotgun (WGS) entry which is preliminary data.</text>
</comment>
<dbReference type="EMBL" id="QKYN01000020">
    <property type="protein sequence ID" value="RAG86839.1"/>
    <property type="molecule type" value="Genomic_DNA"/>
</dbReference>
<evidence type="ECO:0000313" key="2">
    <source>
        <dbReference type="EMBL" id="RAG86839.1"/>
    </source>
</evidence>
<feature type="domain" description="Methyltransferase type 11" evidence="1">
    <location>
        <begin position="67"/>
        <end position="161"/>
    </location>
</feature>
<protein>
    <submittedName>
        <fullName evidence="2">Ubiquinone/menaquinone biosynthesis protein</fullName>
    </submittedName>
</protein>
<dbReference type="AlphaFoldDB" id="A0A2X0KII4"/>
<dbReference type="CDD" id="cd02440">
    <property type="entry name" value="AdoMet_MTases"/>
    <property type="match status" value="1"/>
</dbReference>
<dbReference type="InterPro" id="IPR029063">
    <property type="entry name" value="SAM-dependent_MTases_sf"/>
</dbReference>
<keyword evidence="3" id="KW-1185">Reference proteome</keyword>
<organism evidence="2 3">
    <name type="scientific">Streptacidiphilus pinicola</name>
    <dbReference type="NCBI Taxonomy" id="2219663"/>
    <lineage>
        <taxon>Bacteria</taxon>
        <taxon>Bacillati</taxon>
        <taxon>Actinomycetota</taxon>
        <taxon>Actinomycetes</taxon>
        <taxon>Kitasatosporales</taxon>
        <taxon>Streptomycetaceae</taxon>
        <taxon>Streptacidiphilus</taxon>
    </lineage>
</organism>
<accession>A0A2X0KII4</accession>
<gene>
    <name evidence="2" type="ORF">DN069_04735</name>
</gene>
<evidence type="ECO:0000313" key="3">
    <source>
        <dbReference type="Proteomes" id="UP000248889"/>
    </source>
</evidence>
<dbReference type="SUPFAM" id="SSF53335">
    <property type="entry name" value="S-adenosyl-L-methionine-dependent methyltransferases"/>
    <property type="match status" value="1"/>
</dbReference>
<dbReference type="InterPro" id="IPR013216">
    <property type="entry name" value="Methyltransf_11"/>
</dbReference>
<dbReference type="Proteomes" id="UP000248889">
    <property type="component" value="Unassembled WGS sequence"/>
</dbReference>
<dbReference type="GO" id="GO:0008757">
    <property type="term" value="F:S-adenosylmethionine-dependent methyltransferase activity"/>
    <property type="evidence" value="ECO:0007669"/>
    <property type="project" value="InterPro"/>
</dbReference>
<name>A0A2X0KII4_9ACTN</name>
<evidence type="ECO:0000259" key="1">
    <source>
        <dbReference type="Pfam" id="PF08241"/>
    </source>
</evidence>
<sequence>MNPHHAIPHDLHPRPANTGTLNAFSDVDASGRAAELGRYLDHAHRGLHAPKGTLRAGLGVRPGGRVLDLGCGTGHELAQLQADGFHAVGVDLSAELLRAGRERLHADGHPVRLAVADGGRLPFADASFDGCRIERVLQHVPDPAAVLREVRRVLRPGGAVAVLEPDWASFAIAATDRDTARAVADAVGADIAHRDVGRHLRRLLVDAGLTEVRVEVELVAYGWLEELANVVDLRRAASRAVADGTLDRARAEAFLTEQQLLSDAGAFHASLNRSVLAWARRSGA</sequence>
<dbReference type="RefSeq" id="WP_111499533.1">
    <property type="nucleotide sequence ID" value="NZ_QKYN01000020.1"/>
</dbReference>
<reference evidence="2 3" key="1">
    <citation type="submission" date="2018-06" db="EMBL/GenBank/DDBJ databases">
        <title>Streptacidiphilus pinicola sp. nov., isolated from pine grove soil.</title>
        <authorList>
            <person name="Roh S.G."/>
            <person name="Park S."/>
            <person name="Kim M.-K."/>
            <person name="Yun B.-R."/>
            <person name="Park J."/>
            <person name="Kim M.J."/>
            <person name="Kim Y.S."/>
            <person name="Kim S.B."/>
        </authorList>
    </citation>
    <scope>NUCLEOTIDE SEQUENCE [LARGE SCALE GENOMIC DNA]</scope>
    <source>
        <strain evidence="2 3">MMS16-CNU450</strain>
    </source>
</reference>
<dbReference type="Pfam" id="PF08241">
    <property type="entry name" value="Methyltransf_11"/>
    <property type="match status" value="1"/>
</dbReference>
<dbReference type="PANTHER" id="PTHR43591">
    <property type="entry name" value="METHYLTRANSFERASE"/>
    <property type="match status" value="1"/>
</dbReference>
<dbReference type="PANTHER" id="PTHR43591:SF24">
    <property type="entry name" value="2-METHOXY-6-POLYPRENYL-1,4-BENZOQUINOL METHYLASE, MITOCHONDRIAL"/>
    <property type="match status" value="1"/>
</dbReference>
<proteinExistence type="predicted"/>
<keyword evidence="2" id="KW-0830">Ubiquinone</keyword>